<dbReference type="AlphaFoldDB" id="A0A2S4WH20"/>
<reference evidence="2" key="2">
    <citation type="journal article" date="2018" name="BMC Genomics">
        <title>Genomic insights into host adaptation between the wheat stripe rust pathogen (Puccinia striiformis f. sp. tritici) and the barley stripe rust pathogen (Puccinia striiformis f. sp. hordei).</title>
        <authorList>
            <person name="Xia C."/>
            <person name="Wang M."/>
            <person name="Yin C."/>
            <person name="Cornejo O.E."/>
            <person name="Hulbert S.H."/>
            <person name="Chen X."/>
        </authorList>
    </citation>
    <scope>NUCLEOTIDE SEQUENCE [LARGE SCALE GENOMIC DNA]</scope>
    <source>
        <strain evidence="2">93TX-2</strain>
    </source>
</reference>
<dbReference type="EMBL" id="PKSM01000025">
    <property type="protein sequence ID" value="POW21064.1"/>
    <property type="molecule type" value="Genomic_DNA"/>
</dbReference>
<sequence length="112" mass="12606">MDNFSALDRLSSNTLDPKAHQLVHQRNLRHIASFVTVFAKASAQTHSNPLNPNVIAALTKYGCHLVIDKNSELLIDREEEIEPIRVDDSAGHEVEIQMTPAKCRDEIELISY</sequence>
<reference evidence="2" key="3">
    <citation type="journal article" date="2018" name="Mol. Plant Microbe Interact.">
        <title>Genome sequence resources for the wheat stripe rust pathogen (Puccinia striiformis f. sp. tritici) and the barley stripe rust pathogen (Puccinia striiformis f. sp. hordei).</title>
        <authorList>
            <person name="Xia C."/>
            <person name="Wang M."/>
            <person name="Yin C."/>
            <person name="Cornejo O.E."/>
            <person name="Hulbert S.H."/>
            <person name="Chen X."/>
        </authorList>
    </citation>
    <scope>NUCLEOTIDE SEQUENCE [LARGE SCALE GENOMIC DNA]</scope>
    <source>
        <strain evidence="2">93TX-2</strain>
    </source>
</reference>
<evidence type="ECO:0000313" key="2">
    <source>
        <dbReference type="Proteomes" id="UP000238274"/>
    </source>
</evidence>
<gene>
    <name evidence="1" type="ORF">PSHT_02861</name>
</gene>
<protein>
    <submittedName>
        <fullName evidence="1">Uncharacterized protein</fullName>
    </submittedName>
</protein>
<name>A0A2S4WH20_9BASI</name>
<reference evidence="1 2" key="1">
    <citation type="submission" date="2017-12" db="EMBL/GenBank/DDBJ databases">
        <title>Gene loss provides genomic basis for host adaptation in cereal stripe rust fungi.</title>
        <authorList>
            <person name="Xia C."/>
        </authorList>
    </citation>
    <scope>NUCLEOTIDE SEQUENCE [LARGE SCALE GENOMIC DNA]</scope>
    <source>
        <strain evidence="1 2">93TX-2</strain>
    </source>
</reference>
<dbReference type="OrthoDB" id="70224at2759"/>
<dbReference type="VEuPathDB" id="FungiDB:PSHT_02861"/>
<evidence type="ECO:0000313" key="1">
    <source>
        <dbReference type="EMBL" id="POW21064.1"/>
    </source>
</evidence>
<accession>A0A2S4WH20</accession>
<comment type="caution">
    <text evidence="1">The sequence shown here is derived from an EMBL/GenBank/DDBJ whole genome shotgun (WGS) entry which is preliminary data.</text>
</comment>
<dbReference type="VEuPathDB" id="FungiDB:PSTT_15344"/>
<proteinExistence type="predicted"/>
<organism evidence="1 2">
    <name type="scientific">Puccinia striiformis</name>
    <dbReference type="NCBI Taxonomy" id="27350"/>
    <lineage>
        <taxon>Eukaryota</taxon>
        <taxon>Fungi</taxon>
        <taxon>Dikarya</taxon>
        <taxon>Basidiomycota</taxon>
        <taxon>Pucciniomycotina</taxon>
        <taxon>Pucciniomycetes</taxon>
        <taxon>Pucciniales</taxon>
        <taxon>Pucciniaceae</taxon>
        <taxon>Puccinia</taxon>
    </lineage>
</organism>
<dbReference type="Proteomes" id="UP000238274">
    <property type="component" value="Unassembled WGS sequence"/>
</dbReference>
<keyword evidence="2" id="KW-1185">Reference proteome</keyword>